<name>A0A0F9HX36_9ZZZZ</name>
<dbReference type="EMBL" id="LAZR01013924">
    <property type="protein sequence ID" value="KKM19717.1"/>
    <property type="molecule type" value="Genomic_DNA"/>
</dbReference>
<evidence type="ECO:0008006" key="2">
    <source>
        <dbReference type="Google" id="ProtNLM"/>
    </source>
</evidence>
<organism evidence="1">
    <name type="scientific">marine sediment metagenome</name>
    <dbReference type="NCBI Taxonomy" id="412755"/>
    <lineage>
        <taxon>unclassified sequences</taxon>
        <taxon>metagenomes</taxon>
        <taxon>ecological metagenomes</taxon>
    </lineage>
</organism>
<sequence length="213" mass="22833">VAEGVSKMALTGVRFSRSGDKSLTLTATDGESRLGHVVLEQCKVSRKIDYIAKTADLLVGLEFFGRVKVTATEGQLYLSGSGARVRLSLLAGVFPSIARLPKTFDHSISIPAEALATARKVTGYLDSDGILKLQVADGKARFLVEGREVGSFVVAVGKAKAADIDLLLDARWLEPTASLGDTLKVQYSAANSPVLFSAEDRPWLYWLSPVTYG</sequence>
<protein>
    <recommendedName>
        <fullName evidence="2">DNA polymerase III beta sliding clamp C-terminal domain-containing protein</fullName>
    </recommendedName>
</protein>
<gene>
    <name evidence="1" type="ORF">LCGC14_1652820</name>
</gene>
<reference evidence="1" key="1">
    <citation type="journal article" date="2015" name="Nature">
        <title>Complex archaea that bridge the gap between prokaryotes and eukaryotes.</title>
        <authorList>
            <person name="Spang A."/>
            <person name="Saw J.H."/>
            <person name="Jorgensen S.L."/>
            <person name="Zaremba-Niedzwiedzka K."/>
            <person name="Martijn J."/>
            <person name="Lind A.E."/>
            <person name="van Eijk R."/>
            <person name="Schleper C."/>
            <person name="Guy L."/>
            <person name="Ettema T.J."/>
        </authorList>
    </citation>
    <scope>NUCLEOTIDE SEQUENCE</scope>
</reference>
<feature type="non-terminal residue" evidence="1">
    <location>
        <position position="1"/>
    </location>
</feature>
<accession>A0A0F9HX36</accession>
<dbReference type="AlphaFoldDB" id="A0A0F9HX36"/>
<dbReference type="Gene3D" id="3.10.150.10">
    <property type="entry name" value="DNA Polymerase III, subunit A, domain 2"/>
    <property type="match status" value="1"/>
</dbReference>
<dbReference type="Gene3D" id="3.70.10.10">
    <property type="match status" value="1"/>
</dbReference>
<evidence type="ECO:0000313" key="1">
    <source>
        <dbReference type="EMBL" id="KKM19717.1"/>
    </source>
</evidence>
<proteinExistence type="predicted"/>
<comment type="caution">
    <text evidence="1">The sequence shown here is derived from an EMBL/GenBank/DDBJ whole genome shotgun (WGS) entry which is preliminary data.</text>
</comment>